<name>A0AAV1VH69_9STRA</name>
<sequence>MTCVSSAVREKRRWNHIERRTKQRLRRQYTVVCEDTDVISANKKCQSLYQLLTLNRSTGRTGTDSGVAAKRTTESAHDMTTLDKLQLAVLAAKIKGDTKHVLNRGNYMFQCPLKVVRKAIEPR</sequence>
<dbReference type="AlphaFoldDB" id="A0AAV1VH69"/>
<gene>
    <name evidence="1" type="ORF">PM001_LOCUS30543</name>
</gene>
<protein>
    <submittedName>
        <fullName evidence="1">Uncharacterized protein</fullName>
    </submittedName>
</protein>
<dbReference type="EMBL" id="CAKLBY020000331">
    <property type="protein sequence ID" value="CAK7945393.1"/>
    <property type="molecule type" value="Genomic_DNA"/>
</dbReference>
<dbReference type="Proteomes" id="UP001162060">
    <property type="component" value="Unassembled WGS sequence"/>
</dbReference>
<comment type="caution">
    <text evidence="1">The sequence shown here is derived from an EMBL/GenBank/DDBJ whole genome shotgun (WGS) entry which is preliminary data.</text>
</comment>
<evidence type="ECO:0000313" key="2">
    <source>
        <dbReference type="Proteomes" id="UP001162060"/>
    </source>
</evidence>
<reference evidence="1" key="1">
    <citation type="submission" date="2024-01" db="EMBL/GenBank/DDBJ databases">
        <authorList>
            <person name="Webb A."/>
        </authorList>
    </citation>
    <scope>NUCLEOTIDE SEQUENCE</scope>
    <source>
        <strain evidence="1">Pm1</strain>
    </source>
</reference>
<organism evidence="1 2">
    <name type="scientific">Peronospora matthiolae</name>
    <dbReference type="NCBI Taxonomy" id="2874970"/>
    <lineage>
        <taxon>Eukaryota</taxon>
        <taxon>Sar</taxon>
        <taxon>Stramenopiles</taxon>
        <taxon>Oomycota</taxon>
        <taxon>Peronosporomycetes</taxon>
        <taxon>Peronosporales</taxon>
        <taxon>Peronosporaceae</taxon>
        <taxon>Peronospora</taxon>
    </lineage>
</organism>
<evidence type="ECO:0000313" key="1">
    <source>
        <dbReference type="EMBL" id="CAK7945393.1"/>
    </source>
</evidence>
<accession>A0AAV1VH69</accession>
<proteinExistence type="predicted"/>